<proteinExistence type="predicted"/>
<dbReference type="AlphaFoldDB" id="A0AAW1TRU9"/>
<evidence type="ECO:0000313" key="2">
    <source>
        <dbReference type="EMBL" id="KAK9871059.1"/>
    </source>
</evidence>
<dbReference type="EMBL" id="JARQZJ010000004">
    <property type="protein sequence ID" value="KAK9871059.1"/>
    <property type="molecule type" value="Genomic_DNA"/>
</dbReference>
<feature type="compositionally biased region" description="Basic residues" evidence="1">
    <location>
        <begin position="57"/>
        <end position="71"/>
    </location>
</feature>
<feature type="compositionally biased region" description="Polar residues" evidence="1">
    <location>
        <begin position="72"/>
        <end position="85"/>
    </location>
</feature>
<reference evidence="2 3" key="1">
    <citation type="submission" date="2023-03" db="EMBL/GenBank/DDBJ databases">
        <title>Genome insight into feeding habits of ladybird beetles.</title>
        <authorList>
            <person name="Li H.-S."/>
            <person name="Huang Y.-H."/>
            <person name="Pang H."/>
        </authorList>
    </citation>
    <scope>NUCLEOTIDE SEQUENCE [LARGE SCALE GENOMIC DNA]</scope>
    <source>
        <strain evidence="2">SYSU_2023b</strain>
        <tissue evidence="2">Whole body</tissue>
    </source>
</reference>
<dbReference type="Proteomes" id="UP001431783">
    <property type="component" value="Unassembled WGS sequence"/>
</dbReference>
<sequence length="126" mass="14768">MQATEIKYLRTLGVTRKDKIRNTTIRKELGVQPALKFIEQRQLSWWKHIQRMDNNGHMRRKYKQKGKKKARTNTCDVSQNTNSDPKSTRKALIKNELKRIEAFFPSPLPEKTERTSAGIDIENTVN</sequence>
<protein>
    <submittedName>
        <fullName evidence="2">Uncharacterized protein</fullName>
    </submittedName>
</protein>
<feature type="region of interest" description="Disordered" evidence="1">
    <location>
        <begin position="56"/>
        <end position="89"/>
    </location>
</feature>
<comment type="caution">
    <text evidence="2">The sequence shown here is derived from an EMBL/GenBank/DDBJ whole genome shotgun (WGS) entry which is preliminary data.</text>
</comment>
<accession>A0AAW1TRU9</accession>
<evidence type="ECO:0000256" key="1">
    <source>
        <dbReference type="SAM" id="MobiDB-lite"/>
    </source>
</evidence>
<name>A0AAW1TRU9_9CUCU</name>
<gene>
    <name evidence="2" type="ORF">WA026_010021</name>
</gene>
<evidence type="ECO:0000313" key="3">
    <source>
        <dbReference type="Proteomes" id="UP001431783"/>
    </source>
</evidence>
<keyword evidence="3" id="KW-1185">Reference proteome</keyword>
<organism evidence="2 3">
    <name type="scientific">Henosepilachna vigintioctopunctata</name>
    <dbReference type="NCBI Taxonomy" id="420089"/>
    <lineage>
        <taxon>Eukaryota</taxon>
        <taxon>Metazoa</taxon>
        <taxon>Ecdysozoa</taxon>
        <taxon>Arthropoda</taxon>
        <taxon>Hexapoda</taxon>
        <taxon>Insecta</taxon>
        <taxon>Pterygota</taxon>
        <taxon>Neoptera</taxon>
        <taxon>Endopterygota</taxon>
        <taxon>Coleoptera</taxon>
        <taxon>Polyphaga</taxon>
        <taxon>Cucujiformia</taxon>
        <taxon>Coccinelloidea</taxon>
        <taxon>Coccinellidae</taxon>
        <taxon>Epilachninae</taxon>
        <taxon>Epilachnini</taxon>
        <taxon>Henosepilachna</taxon>
    </lineage>
</organism>
<feature type="region of interest" description="Disordered" evidence="1">
    <location>
        <begin position="106"/>
        <end position="126"/>
    </location>
</feature>